<dbReference type="AlphaFoldDB" id="A0A6P2SKC8"/>
<dbReference type="Proteomes" id="UP000494261">
    <property type="component" value="Unassembled WGS sequence"/>
</dbReference>
<evidence type="ECO:0000313" key="3">
    <source>
        <dbReference type="Proteomes" id="UP000494261"/>
    </source>
</evidence>
<feature type="region of interest" description="Disordered" evidence="1">
    <location>
        <begin position="187"/>
        <end position="212"/>
    </location>
</feature>
<accession>A0A6P2SKC8</accession>
<name>A0A6P2SKC8_9BURK</name>
<evidence type="ECO:0000256" key="1">
    <source>
        <dbReference type="SAM" id="MobiDB-lite"/>
    </source>
</evidence>
<protein>
    <submittedName>
        <fullName evidence="2">Uncharacterized protein</fullName>
    </submittedName>
</protein>
<organism evidence="2 3">
    <name type="scientific">Burkholderia aenigmatica</name>
    <dbReference type="NCBI Taxonomy" id="2015348"/>
    <lineage>
        <taxon>Bacteria</taxon>
        <taxon>Pseudomonadati</taxon>
        <taxon>Pseudomonadota</taxon>
        <taxon>Betaproteobacteria</taxon>
        <taxon>Burkholderiales</taxon>
        <taxon>Burkholderiaceae</taxon>
        <taxon>Burkholderia</taxon>
        <taxon>Burkholderia cepacia complex</taxon>
    </lineage>
</organism>
<proteinExistence type="predicted"/>
<reference evidence="2 3" key="1">
    <citation type="submission" date="2019-09" db="EMBL/GenBank/DDBJ databases">
        <authorList>
            <person name="Depoorter E."/>
        </authorList>
    </citation>
    <scope>NUCLEOTIDE SEQUENCE [LARGE SCALE GENOMIC DNA]</scope>
    <source>
        <strain evidence="2">LMG 13014</strain>
    </source>
</reference>
<evidence type="ECO:0000313" key="2">
    <source>
        <dbReference type="EMBL" id="VWC48518.1"/>
    </source>
</evidence>
<gene>
    <name evidence="2" type="ORF">BLA13014_07498</name>
</gene>
<sequence>MRAVERRPPRCVDDDRHRLRRDAEGRTEHVAQRGTRRGAAHRILMSHEARGPRALVIAECRIRGRRKRYAPVEIDTHDPHAGAGRGRRHVKFVHAPGARCFGRGSRIGRDEHRRAAACGTKRPMLIDRAVRRRRCGPPASTPAPWAALVRVVPACACVARPHPVTRSRRRRAHRYPFHARAMPGEAHALCPPSRPAAHRTAASTAQAATAYR</sequence>
<feature type="compositionally biased region" description="Low complexity" evidence="1">
    <location>
        <begin position="198"/>
        <end position="212"/>
    </location>
</feature>
<dbReference type="EMBL" id="CABVQC010000086">
    <property type="protein sequence ID" value="VWC48518.1"/>
    <property type="molecule type" value="Genomic_DNA"/>
</dbReference>